<feature type="transmembrane region" description="Helical" evidence="6">
    <location>
        <begin position="428"/>
        <end position="449"/>
    </location>
</feature>
<feature type="transmembrane region" description="Helical" evidence="6">
    <location>
        <begin position="461"/>
        <end position="482"/>
    </location>
</feature>
<proteinExistence type="predicted"/>
<dbReference type="PANTHER" id="PTHR48125">
    <property type="entry name" value="LP07818P1"/>
    <property type="match status" value="1"/>
</dbReference>
<feature type="transmembrane region" description="Helical" evidence="6">
    <location>
        <begin position="81"/>
        <end position="103"/>
    </location>
</feature>
<feature type="transmembrane region" description="Helical" evidence="6">
    <location>
        <begin position="247"/>
        <end position="271"/>
    </location>
</feature>
<feature type="region of interest" description="Disordered" evidence="5">
    <location>
        <begin position="619"/>
        <end position="671"/>
    </location>
</feature>
<evidence type="ECO:0000313" key="8">
    <source>
        <dbReference type="Proteomes" id="UP001332243"/>
    </source>
</evidence>
<evidence type="ECO:0000256" key="4">
    <source>
        <dbReference type="ARBA" id="ARBA00023136"/>
    </source>
</evidence>
<name>A0ABU7RP33_9ACTN</name>
<feature type="transmembrane region" description="Helical" evidence="6">
    <location>
        <begin position="558"/>
        <end position="580"/>
    </location>
</feature>
<keyword evidence="3 6" id="KW-1133">Transmembrane helix</keyword>
<dbReference type="SUPFAM" id="SSF161098">
    <property type="entry name" value="MetI-like"/>
    <property type="match status" value="1"/>
</dbReference>
<reference evidence="7 8" key="1">
    <citation type="submission" date="2024-01" db="EMBL/GenBank/DDBJ databases">
        <title>Genome insights into Plantactinospora sonchi sp. nov.</title>
        <authorList>
            <person name="Wang L."/>
        </authorList>
    </citation>
    <scope>NUCLEOTIDE SEQUENCE [LARGE SCALE GENOMIC DNA]</scope>
    <source>
        <strain evidence="7 8">NEAU-QY2</strain>
    </source>
</reference>
<dbReference type="EMBL" id="JAZGQK010000006">
    <property type="protein sequence ID" value="MEE6258270.1"/>
    <property type="molecule type" value="Genomic_DNA"/>
</dbReference>
<dbReference type="Proteomes" id="UP001332243">
    <property type="component" value="Unassembled WGS sequence"/>
</dbReference>
<dbReference type="InterPro" id="IPR035906">
    <property type="entry name" value="MetI-like_sf"/>
</dbReference>
<evidence type="ECO:0000256" key="2">
    <source>
        <dbReference type="ARBA" id="ARBA00022692"/>
    </source>
</evidence>
<comment type="subcellular location">
    <subcellularLocation>
        <location evidence="1">Membrane</location>
        <topology evidence="1">Multi-pass membrane protein</topology>
    </subcellularLocation>
</comment>
<feature type="transmembrane region" description="Helical" evidence="6">
    <location>
        <begin position="494"/>
        <end position="517"/>
    </location>
</feature>
<keyword evidence="8" id="KW-1185">Reference proteome</keyword>
<feature type="compositionally biased region" description="Pro residues" evidence="5">
    <location>
        <begin position="634"/>
        <end position="652"/>
    </location>
</feature>
<feature type="transmembrane region" description="Helical" evidence="6">
    <location>
        <begin position="22"/>
        <end position="42"/>
    </location>
</feature>
<keyword evidence="2 6" id="KW-0812">Transmembrane</keyword>
<evidence type="ECO:0000313" key="7">
    <source>
        <dbReference type="EMBL" id="MEE6258270.1"/>
    </source>
</evidence>
<evidence type="ECO:0000256" key="1">
    <source>
        <dbReference type="ARBA" id="ARBA00004141"/>
    </source>
</evidence>
<evidence type="ECO:0000256" key="5">
    <source>
        <dbReference type="SAM" id="MobiDB-lite"/>
    </source>
</evidence>
<evidence type="ECO:0000256" key="6">
    <source>
        <dbReference type="SAM" id="Phobius"/>
    </source>
</evidence>
<protein>
    <submittedName>
        <fullName evidence="7">Sugar ABC transporter permease</fullName>
    </submittedName>
</protein>
<feature type="region of interest" description="Disordered" evidence="5">
    <location>
        <begin position="281"/>
        <end position="325"/>
    </location>
</feature>
<feature type="transmembrane region" description="Helical" evidence="6">
    <location>
        <begin position="339"/>
        <end position="361"/>
    </location>
</feature>
<dbReference type="RefSeq" id="WP_331213391.1">
    <property type="nucleotide sequence ID" value="NZ_JAZGQK010000006.1"/>
</dbReference>
<organism evidence="7 8">
    <name type="scientific">Plantactinospora sonchi</name>
    <dbReference type="NCBI Taxonomy" id="1544735"/>
    <lineage>
        <taxon>Bacteria</taxon>
        <taxon>Bacillati</taxon>
        <taxon>Actinomycetota</taxon>
        <taxon>Actinomycetes</taxon>
        <taxon>Micromonosporales</taxon>
        <taxon>Micromonosporaceae</taxon>
        <taxon>Plantactinospora</taxon>
    </lineage>
</organism>
<feature type="compositionally biased region" description="Pro residues" evidence="5">
    <location>
        <begin position="661"/>
        <end position="671"/>
    </location>
</feature>
<feature type="transmembrane region" description="Helical" evidence="6">
    <location>
        <begin position="115"/>
        <end position="135"/>
    </location>
</feature>
<evidence type="ECO:0000256" key="3">
    <source>
        <dbReference type="ARBA" id="ARBA00022989"/>
    </source>
</evidence>
<dbReference type="PANTHER" id="PTHR48125:SF12">
    <property type="entry name" value="AT HOOK TRANSCRIPTION FACTOR FAMILY-RELATED"/>
    <property type="match status" value="1"/>
</dbReference>
<keyword evidence="4 6" id="KW-0472">Membrane</keyword>
<feature type="transmembrane region" description="Helical" evidence="6">
    <location>
        <begin position="191"/>
        <end position="211"/>
    </location>
</feature>
<accession>A0ABU7RP33</accession>
<comment type="caution">
    <text evidence="7">The sequence shown here is derived from an EMBL/GenBank/DDBJ whole genome shotgun (WGS) entry which is preliminary data.</text>
</comment>
<sequence>MPHQPPVPPPARPATGGSVGRVLLGLGLVLPALLALVWSYLIPTVSIVLTSFRHEDLVKPPTPAGTENYQTIVADGVWGQIGSALLLGLLPLAYALVVAPLLAVVADRAGRVARLVTRAVLALPIAGYAPAALALGWRLHRIEPGEPGPLVLVDVLWALAATSFGLVVAIAATAFLSALRKRTSGRRSPAAVLTVGGVVGLSVLALTLQIYTTPALLNGLKTDGSALTPVVELLQNSFLLYRVGPGAAVATLLLGLLALLGLATTALLLATRTRIELDGWRDRRDTPPVPVSAQPAAGPEQPTAVPGQPDAVSARPTAVPGQPTVPAPTAVPAGGRGRLVHLGLLVVGLAALLGVVGWASAPWLRHILSDPGLDAFRNGQPEPGLSLVRVLANTWIPPLISAVVSVGLGAAGGFGIGGLRPLGRWSELLLVPFAPWLFVGVGPLSVGTATRAADADQVNTFLGLIPPVWLSVPALFVFTLLFRGQHARWRAGGGFFRALLLPALPMLPVALLLTWLFNAQQPYWARLMVSKAELLPAPVVAETMLWQFDEPDGDMLSLVLPLPILLIFLLAFVVLQVGYLDRLAIRVGRTTPPQGVGPAGAVAVPAGPVPPHGVAVPAQPYGVPAPPQQSGYPAPVPPQAYPPPHGYPPPQGYGPVAPQGGHPPPTSPYGG</sequence>
<feature type="compositionally biased region" description="Low complexity" evidence="5">
    <location>
        <begin position="316"/>
        <end position="325"/>
    </location>
</feature>
<gene>
    <name evidence="7" type="ORF">V1633_07160</name>
</gene>
<feature type="transmembrane region" description="Helical" evidence="6">
    <location>
        <begin position="155"/>
        <end position="179"/>
    </location>
</feature>
<feature type="transmembrane region" description="Helical" evidence="6">
    <location>
        <begin position="395"/>
        <end position="416"/>
    </location>
</feature>